<evidence type="ECO:0000313" key="2">
    <source>
        <dbReference type="EMBL" id="MPC57759.1"/>
    </source>
</evidence>
<accession>A0A5B7GJM9</accession>
<dbReference type="PROSITE" id="PS50093">
    <property type="entry name" value="PKD"/>
    <property type="match status" value="1"/>
</dbReference>
<dbReference type="InterPro" id="IPR000601">
    <property type="entry name" value="PKD_dom"/>
</dbReference>
<proteinExistence type="predicted"/>
<dbReference type="AlphaFoldDB" id="A0A5B7GJM9"/>
<protein>
    <recommendedName>
        <fullName evidence="1">PKD domain-containing protein</fullName>
    </recommendedName>
</protein>
<sequence length="324" mass="35650">MSVWPVELLTGPVLTFYLKANFTGSTENQMEIAVGDNVEITIDTNVMFFFTVNFGDGSEELVHKPNETTASNTYTLEGEYYITVRHDWSDMQDILRVVVIGSKNALGLECPELVAPGETFACTFTQLRTSSSSLSVTVDDTQEPIDYTLPELESKTYGHSWSSSDPPSTSTVLDTCTSVYLLDTSPIGEDEYLTVMDGWVAKASKVYCNTLQESCVEDGVPACPVEGEWTCPSPEYLCGDTCHTSSPAPCSIGTRSHSDWEVSAGWREVNVHSQLPSKMSSSGDDDDQIKSSQVFSPHLQQHPCIEESMQSSESGSYLIERRFA</sequence>
<keyword evidence="3" id="KW-1185">Reference proteome</keyword>
<feature type="domain" description="PKD" evidence="1">
    <location>
        <begin position="50"/>
        <end position="84"/>
    </location>
</feature>
<evidence type="ECO:0000259" key="1">
    <source>
        <dbReference type="PROSITE" id="PS50093"/>
    </source>
</evidence>
<organism evidence="2 3">
    <name type="scientific">Portunus trituberculatus</name>
    <name type="common">Swimming crab</name>
    <name type="synonym">Neptunus trituberculatus</name>
    <dbReference type="NCBI Taxonomy" id="210409"/>
    <lineage>
        <taxon>Eukaryota</taxon>
        <taxon>Metazoa</taxon>
        <taxon>Ecdysozoa</taxon>
        <taxon>Arthropoda</taxon>
        <taxon>Crustacea</taxon>
        <taxon>Multicrustacea</taxon>
        <taxon>Malacostraca</taxon>
        <taxon>Eumalacostraca</taxon>
        <taxon>Eucarida</taxon>
        <taxon>Decapoda</taxon>
        <taxon>Pleocyemata</taxon>
        <taxon>Brachyura</taxon>
        <taxon>Eubrachyura</taxon>
        <taxon>Portunoidea</taxon>
        <taxon>Portunidae</taxon>
        <taxon>Portuninae</taxon>
        <taxon>Portunus</taxon>
    </lineage>
</organism>
<evidence type="ECO:0000313" key="3">
    <source>
        <dbReference type="Proteomes" id="UP000324222"/>
    </source>
</evidence>
<reference evidence="2 3" key="1">
    <citation type="submission" date="2019-05" db="EMBL/GenBank/DDBJ databases">
        <title>Another draft genome of Portunus trituberculatus and its Hox gene families provides insights of decapod evolution.</title>
        <authorList>
            <person name="Jeong J.-H."/>
            <person name="Song I."/>
            <person name="Kim S."/>
            <person name="Choi T."/>
            <person name="Kim D."/>
            <person name="Ryu S."/>
            <person name="Kim W."/>
        </authorList>
    </citation>
    <scope>NUCLEOTIDE SEQUENCE [LARGE SCALE GENOMIC DNA]</scope>
    <source>
        <tissue evidence="2">Muscle</tissue>
    </source>
</reference>
<dbReference type="EMBL" id="VSRR010015055">
    <property type="protein sequence ID" value="MPC57759.1"/>
    <property type="molecule type" value="Genomic_DNA"/>
</dbReference>
<gene>
    <name evidence="2" type="ORF">E2C01_051747</name>
</gene>
<dbReference type="Proteomes" id="UP000324222">
    <property type="component" value="Unassembled WGS sequence"/>
</dbReference>
<comment type="caution">
    <text evidence="2">The sequence shown here is derived from an EMBL/GenBank/DDBJ whole genome shotgun (WGS) entry which is preliminary data.</text>
</comment>
<name>A0A5B7GJM9_PORTR</name>